<dbReference type="Proteomes" id="UP000482800">
    <property type="component" value="Unassembled WGS sequence"/>
</dbReference>
<sequence length="134" mass="14351">MTTTLSMLESHPRRADVDRTRLAATIDTLNACAETCTACADACLSDDAVAELTRCIALNLNCADICLATARMLSRHAGEDGAISRSMLEACATACRACADECAKHAARQQHCQVCAEACRSCERVCRDLIVALR</sequence>
<dbReference type="PANTHER" id="PTHR37310:SF1">
    <property type="entry name" value="CYTOPLASMIC PROTEIN"/>
    <property type="match status" value="1"/>
</dbReference>
<dbReference type="CDD" id="cd08026">
    <property type="entry name" value="DUF326"/>
    <property type="match status" value="1"/>
</dbReference>
<comment type="caution">
    <text evidence="1">The sequence shown here is derived from an EMBL/GenBank/DDBJ whole genome shotgun (WGS) entry which is preliminary data.</text>
</comment>
<evidence type="ECO:0008006" key="3">
    <source>
        <dbReference type="Google" id="ProtNLM"/>
    </source>
</evidence>
<reference evidence="1 2" key="2">
    <citation type="submission" date="2020-03" db="EMBL/GenBank/DDBJ databases">
        <authorList>
            <person name="Ichikawa N."/>
            <person name="Kimura A."/>
            <person name="Kitahashi Y."/>
            <person name="Uohara A."/>
        </authorList>
    </citation>
    <scope>NUCLEOTIDE SEQUENCE [LARGE SCALE GENOMIC DNA]</scope>
    <source>
        <strain evidence="1 2">NBRC 108639</strain>
    </source>
</reference>
<dbReference type="InterPro" id="IPR044543">
    <property type="entry name" value="YHJQ-like"/>
</dbReference>
<dbReference type="InterPro" id="IPR005560">
    <property type="entry name" value="Csp_YhjQ"/>
</dbReference>
<name>A0A6V8KUS0_9ACTN</name>
<evidence type="ECO:0000313" key="2">
    <source>
        <dbReference type="Proteomes" id="UP000482800"/>
    </source>
</evidence>
<dbReference type="EMBL" id="BLPF01000004">
    <property type="protein sequence ID" value="GFJ85577.1"/>
    <property type="molecule type" value="Genomic_DNA"/>
</dbReference>
<reference evidence="1 2" key="1">
    <citation type="submission" date="2020-03" db="EMBL/GenBank/DDBJ databases">
        <title>Whole genome shotgun sequence of Phytohabitans houttuyneae NBRC 108639.</title>
        <authorList>
            <person name="Komaki H."/>
            <person name="Tamura T."/>
        </authorList>
    </citation>
    <scope>NUCLEOTIDE SEQUENCE [LARGE SCALE GENOMIC DNA]</scope>
    <source>
        <strain evidence="1 2">NBRC 108639</strain>
    </source>
</reference>
<gene>
    <name evidence="1" type="ORF">Phou_097570</name>
</gene>
<keyword evidence="2" id="KW-1185">Reference proteome</keyword>
<protein>
    <recommendedName>
        <fullName evidence="3">Ferredoxin</fullName>
    </recommendedName>
</protein>
<accession>A0A6V8KUS0</accession>
<dbReference type="PANTHER" id="PTHR37310">
    <property type="entry name" value="CYTOPLASMIC PROTEIN-RELATED"/>
    <property type="match status" value="1"/>
</dbReference>
<evidence type="ECO:0000313" key="1">
    <source>
        <dbReference type="EMBL" id="GFJ85577.1"/>
    </source>
</evidence>
<dbReference type="Pfam" id="PF03860">
    <property type="entry name" value="Csp"/>
    <property type="match status" value="1"/>
</dbReference>
<dbReference type="AlphaFoldDB" id="A0A6V8KUS0"/>
<proteinExistence type="predicted"/>
<dbReference type="RefSeq" id="WP_173070715.1">
    <property type="nucleotide sequence ID" value="NZ_BAABGO010000009.1"/>
</dbReference>
<dbReference type="Gene3D" id="1.20.1270.360">
    <property type="match status" value="1"/>
</dbReference>
<organism evidence="1 2">
    <name type="scientific">Phytohabitans houttuyneae</name>
    <dbReference type="NCBI Taxonomy" id="1076126"/>
    <lineage>
        <taxon>Bacteria</taxon>
        <taxon>Bacillati</taxon>
        <taxon>Actinomycetota</taxon>
        <taxon>Actinomycetes</taxon>
        <taxon>Micromonosporales</taxon>
        <taxon>Micromonosporaceae</taxon>
    </lineage>
</organism>